<name>A0A397UFC9_9GLOM</name>
<evidence type="ECO:0000313" key="4">
    <source>
        <dbReference type="Proteomes" id="UP000266673"/>
    </source>
</evidence>
<comment type="caution">
    <text evidence="3">The sequence shown here is derived from an EMBL/GenBank/DDBJ whole genome shotgun (WGS) entry which is preliminary data.</text>
</comment>
<evidence type="ECO:0000256" key="2">
    <source>
        <dbReference type="SAM" id="MobiDB-lite"/>
    </source>
</evidence>
<accession>A0A397UFC9</accession>
<organism evidence="3 4">
    <name type="scientific">Gigaspora rosea</name>
    <dbReference type="NCBI Taxonomy" id="44941"/>
    <lineage>
        <taxon>Eukaryota</taxon>
        <taxon>Fungi</taxon>
        <taxon>Fungi incertae sedis</taxon>
        <taxon>Mucoromycota</taxon>
        <taxon>Glomeromycotina</taxon>
        <taxon>Glomeromycetes</taxon>
        <taxon>Diversisporales</taxon>
        <taxon>Gigasporaceae</taxon>
        <taxon>Gigaspora</taxon>
    </lineage>
</organism>
<feature type="region of interest" description="Disordered" evidence="2">
    <location>
        <begin position="120"/>
        <end position="161"/>
    </location>
</feature>
<reference evidence="3 4" key="1">
    <citation type="submission" date="2018-06" db="EMBL/GenBank/DDBJ databases">
        <title>Comparative genomics reveals the genomic features of Rhizophagus irregularis, R. cerebriforme, R. diaphanum and Gigaspora rosea, and their symbiotic lifestyle signature.</title>
        <authorList>
            <person name="Morin E."/>
            <person name="San Clemente H."/>
            <person name="Chen E.C.H."/>
            <person name="De La Providencia I."/>
            <person name="Hainaut M."/>
            <person name="Kuo A."/>
            <person name="Kohler A."/>
            <person name="Murat C."/>
            <person name="Tang N."/>
            <person name="Roy S."/>
            <person name="Loubradou J."/>
            <person name="Henrissat B."/>
            <person name="Grigoriev I.V."/>
            <person name="Corradi N."/>
            <person name="Roux C."/>
            <person name="Martin F.M."/>
        </authorList>
    </citation>
    <scope>NUCLEOTIDE SEQUENCE [LARGE SCALE GENOMIC DNA]</scope>
    <source>
        <strain evidence="3 4">DAOM 194757</strain>
    </source>
</reference>
<evidence type="ECO:0000256" key="1">
    <source>
        <dbReference type="SAM" id="Coils"/>
    </source>
</evidence>
<proteinExistence type="predicted"/>
<gene>
    <name evidence="3" type="ORF">C2G38_2044790</name>
</gene>
<evidence type="ECO:0000313" key="3">
    <source>
        <dbReference type="EMBL" id="RIB08884.1"/>
    </source>
</evidence>
<keyword evidence="1" id="KW-0175">Coiled coil</keyword>
<feature type="compositionally biased region" description="Basic and acidic residues" evidence="2">
    <location>
        <begin position="149"/>
        <end position="161"/>
    </location>
</feature>
<feature type="coiled-coil region" evidence="1">
    <location>
        <begin position="90"/>
        <end position="117"/>
    </location>
</feature>
<dbReference type="AlphaFoldDB" id="A0A397UFC9"/>
<protein>
    <submittedName>
        <fullName evidence="3">Uncharacterized protein</fullName>
    </submittedName>
</protein>
<dbReference type="EMBL" id="QKWP01001449">
    <property type="protein sequence ID" value="RIB08884.1"/>
    <property type="molecule type" value="Genomic_DNA"/>
</dbReference>
<sequence>MPKVIQTNSLMKGLKYYFASPILKSTILKKSTYIIGKLENYSMHYLSLKYQEQYNTMSASRNKTSHLEAYTSLLKVYQEANLAKKRDIAIREAQDMWNELKDNKDLLKKKIELLKLEGEEKNGKHMEEQAQASSSTIAENTTEDITENTTKDMSKRRETPAQTKLKEELIQLNRELSQLQNLEDKGALVTIMRFWAKLCFAYVMLKIGSLCASHRIA</sequence>
<dbReference type="Proteomes" id="UP000266673">
    <property type="component" value="Unassembled WGS sequence"/>
</dbReference>
<keyword evidence="4" id="KW-1185">Reference proteome</keyword>
<dbReference type="OrthoDB" id="2465972at2759"/>